<sequence length="285" mass="29593">MTVPPQSVTRRRVTTGLAWSAPAVAAAVAAPLASASPCRDVSQTVAWNSPQYTRGSDTQGVYQAPAPAGAIPESGLRVTVTARYGSNMTSGALDAPNANLVPSNNGVQGGTSQYLAFHQRPLVVTTTKGRESPNGWDFSLASMTSTTRQNNTGAYTVTFDRPVTNLTFTLMDIDSAGGGTADPDFYDIVWATGSLGGSPVPFTGSLQNTGHLTGSGSVTDPWRARNSNAPVAGTSASGNVTVRFASAVTSFTIFYAHGVRKTGGRSDPDQAIFLSNLEFTTSTCV</sequence>
<comment type="caution">
    <text evidence="2">The sequence shown here is derived from an EMBL/GenBank/DDBJ whole genome shotgun (WGS) entry which is preliminary data.</text>
</comment>
<dbReference type="InterPro" id="IPR006311">
    <property type="entry name" value="TAT_signal"/>
</dbReference>
<evidence type="ECO:0000256" key="1">
    <source>
        <dbReference type="SAM" id="SignalP"/>
    </source>
</evidence>
<dbReference type="EMBL" id="FRCE01000002">
    <property type="protein sequence ID" value="SHL37314.1"/>
    <property type="molecule type" value="Genomic_DNA"/>
</dbReference>
<dbReference type="PROSITE" id="PS51318">
    <property type="entry name" value="TAT"/>
    <property type="match status" value="1"/>
</dbReference>
<dbReference type="Proteomes" id="UP000184253">
    <property type="component" value="Unassembled WGS sequence"/>
</dbReference>
<dbReference type="RefSeq" id="WP_144081956.1">
    <property type="nucleotide sequence ID" value="NZ_FRCE01000002.1"/>
</dbReference>
<keyword evidence="1" id="KW-0732">Signal</keyword>
<gene>
    <name evidence="2" type="ORF">SAMN04487849_10246</name>
</gene>
<reference evidence="2 3" key="1">
    <citation type="submission" date="2016-11" db="EMBL/GenBank/DDBJ databases">
        <authorList>
            <person name="Varghese N."/>
            <person name="Submissions S."/>
        </authorList>
    </citation>
    <scope>NUCLEOTIDE SEQUENCE [LARGE SCALE GENOMIC DNA]</scope>
    <source>
        <strain evidence="2 3">VTM4R57</strain>
    </source>
</reference>
<dbReference type="AlphaFoldDB" id="A0ABD7M5V5"/>
<organism evidence="2 3">
    <name type="scientific">Micrococcus luteus</name>
    <name type="common">Micrococcus lysodeikticus</name>
    <dbReference type="NCBI Taxonomy" id="1270"/>
    <lineage>
        <taxon>Bacteria</taxon>
        <taxon>Bacillati</taxon>
        <taxon>Actinomycetota</taxon>
        <taxon>Actinomycetes</taxon>
        <taxon>Micrococcales</taxon>
        <taxon>Micrococcaceae</taxon>
        <taxon>Micrococcus</taxon>
    </lineage>
</organism>
<proteinExistence type="predicted"/>
<feature type="signal peptide" evidence="1">
    <location>
        <begin position="1"/>
        <end position="25"/>
    </location>
</feature>
<evidence type="ECO:0008006" key="4">
    <source>
        <dbReference type="Google" id="ProtNLM"/>
    </source>
</evidence>
<protein>
    <recommendedName>
        <fullName evidence="4">Tat pathway signal sequence domain protein</fullName>
    </recommendedName>
</protein>
<name>A0ABD7M5V5_MICLU</name>
<evidence type="ECO:0000313" key="2">
    <source>
        <dbReference type="EMBL" id="SHL37314.1"/>
    </source>
</evidence>
<feature type="chain" id="PRO_5044852866" description="Tat pathway signal sequence domain protein" evidence="1">
    <location>
        <begin position="26"/>
        <end position="285"/>
    </location>
</feature>
<evidence type="ECO:0000313" key="3">
    <source>
        <dbReference type="Proteomes" id="UP000184253"/>
    </source>
</evidence>
<accession>A0ABD7M5V5</accession>